<comment type="caution">
    <text evidence="1">The sequence shown here is derived from an EMBL/GenBank/DDBJ whole genome shotgun (WGS) entry which is preliminary data.</text>
</comment>
<gene>
    <name evidence="1" type="ORF">WISP_52978</name>
</gene>
<name>A0ABQ9DD06_9PASS</name>
<evidence type="ECO:0000313" key="1">
    <source>
        <dbReference type="EMBL" id="KAJ7419593.1"/>
    </source>
</evidence>
<proteinExistence type="predicted"/>
<evidence type="ECO:0000313" key="2">
    <source>
        <dbReference type="Proteomes" id="UP001145742"/>
    </source>
</evidence>
<dbReference type="EMBL" id="WHWB01033482">
    <property type="protein sequence ID" value="KAJ7419593.1"/>
    <property type="molecule type" value="Genomic_DNA"/>
</dbReference>
<reference evidence="1" key="1">
    <citation type="submission" date="2019-10" db="EMBL/GenBank/DDBJ databases">
        <authorList>
            <person name="Soares A.E.R."/>
            <person name="Aleixo A."/>
            <person name="Schneider P."/>
            <person name="Miyaki C.Y."/>
            <person name="Schneider M.P."/>
            <person name="Mello C."/>
            <person name="Vasconcelos A.T.R."/>
        </authorList>
    </citation>
    <scope>NUCLEOTIDE SEQUENCE</scope>
    <source>
        <tissue evidence="1">Muscle</tissue>
    </source>
</reference>
<dbReference type="Proteomes" id="UP001145742">
    <property type="component" value="Unassembled WGS sequence"/>
</dbReference>
<sequence length="112" mass="13004">MEDHRHLKIALCGELASGCHKRGALKGRYKDSLKQHLSLGHIDCYQWSTLAYNRDSWRHTVHDTAASFENACTVSLEKKRQRRKNRPLPISPREMFRCAFCDQTCLSRIGLF</sequence>
<organism evidence="1 2">
    <name type="scientific">Willisornis vidua</name>
    <name type="common">Xingu scale-backed antbird</name>
    <dbReference type="NCBI Taxonomy" id="1566151"/>
    <lineage>
        <taxon>Eukaryota</taxon>
        <taxon>Metazoa</taxon>
        <taxon>Chordata</taxon>
        <taxon>Craniata</taxon>
        <taxon>Vertebrata</taxon>
        <taxon>Euteleostomi</taxon>
        <taxon>Archelosauria</taxon>
        <taxon>Archosauria</taxon>
        <taxon>Dinosauria</taxon>
        <taxon>Saurischia</taxon>
        <taxon>Theropoda</taxon>
        <taxon>Coelurosauria</taxon>
        <taxon>Aves</taxon>
        <taxon>Neognathae</taxon>
        <taxon>Neoaves</taxon>
        <taxon>Telluraves</taxon>
        <taxon>Australaves</taxon>
        <taxon>Passeriformes</taxon>
        <taxon>Thamnophilidae</taxon>
        <taxon>Willisornis</taxon>
    </lineage>
</organism>
<accession>A0ABQ9DD06</accession>
<keyword evidence="2" id="KW-1185">Reference proteome</keyword>
<protein>
    <submittedName>
        <fullName evidence="1">Uncharacterized protein</fullName>
    </submittedName>
</protein>